<evidence type="ECO:0000313" key="1">
    <source>
        <dbReference type="EMBL" id="TWG07353.1"/>
    </source>
</evidence>
<proteinExistence type="predicted"/>
<dbReference type="Proteomes" id="UP000318186">
    <property type="component" value="Unassembled WGS sequence"/>
</dbReference>
<sequence>MGRDMGVWPGRTVSGLGRPRYAPRYVSRSRSQISLIVG</sequence>
<protein>
    <submittedName>
        <fullName evidence="1">Uncharacterized protein</fullName>
    </submittedName>
</protein>
<evidence type="ECO:0000313" key="2">
    <source>
        <dbReference type="Proteomes" id="UP000318186"/>
    </source>
</evidence>
<dbReference type="EMBL" id="VIWW01000001">
    <property type="protein sequence ID" value="TWG07353.1"/>
    <property type="molecule type" value="Genomic_DNA"/>
</dbReference>
<comment type="caution">
    <text evidence="1">The sequence shown here is derived from an EMBL/GenBank/DDBJ whole genome shotgun (WGS) entry which is preliminary data.</text>
</comment>
<organism evidence="1 2">
    <name type="scientific">Streptomyces brevispora</name>
    <dbReference type="NCBI Taxonomy" id="887462"/>
    <lineage>
        <taxon>Bacteria</taxon>
        <taxon>Bacillati</taxon>
        <taxon>Actinomycetota</taxon>
        <taxon>Actinomycetes</taxon>
        <taxon>Kitasatosporales</taxon>
        <taxon>Streptomycetaceae</taxon>
        <taxon>Streptomyces</taxon>
    </lineage>
</organism>
<accession>A0A561V6Y6</accession>
<gene>
    <name evidence="1" type="ORF">FHX80_115858</name>
</gene>
<reference evidence="1 2" key="1">
    <citation type="submission" date="2019-06" db="EMBL/GenBank/DDBJ databases">
        <title>Sequencing the genomes of 1000 actinobacteria strains.</title>
        <authorList>
            <person name="Klenk H.-P."/>
        </authorList>
    </citation>
    <scope>NUCLEOTIDE SEQUENCE [LARGE SCALE GENOMIC DNA]</scope>
    <source>
        <strain evidence="1 2">DSM 42059</strain>
    </source>
</reference>
<name>A0A561V6Y6_9ACTN</name>
<dbReference type="AlphaFoldDB" id="A0A561V6Y6"/>